<dbReference type="AlphaFoldDB" id="A0A315ER11"/>
<comment type="caution">
    <text evidence="1">The sequence shown here is derived from an EMBL/GenBank/DDBJ whole genome shotgun (WGS) entry which is preliminary data.</text>
</comment>
<protein>
    <submittedName>
        <fullName evidence="1">Uncharacterized protein</fullName>
    </submittedName>
</protein>
<sequence>MTDALAQWNKACKTLDEEFQLSASELPTIETAKALFLQLVGRRDITQEAANALMFSLYFSGYLSMLLAFKQQSPDFEVPDYLHTHPVLEASNRWAQQAVDGHLLLQLAQPIIRDTQDLLEALN</sequence>
<evidence type="ECO:0000313" key="2">
    <source>
        <dbReference type="Proteomes" id="UP000251341"/>
    </source>
</evidence>
<keyword evidence="2" id="KW-1185">Reference proteome</keyword>
<name>A0A315ER11_9BURK</name>
<organism evidence="1 2">
    <name type="scientific">Limnohabitans curvus</name>
    <dbReference type="NCBI Taxonomy" id="323423"/>
    <lineage>
        <taxon>Bacteria</taxon>
        <taxon>Pseudomonadati</taxon>
        <taxon>Pseudomonadota</taxon>
        <taxon>Betaproteobacteria</taxon>
        <taxon>Burkholderiales</taxon>
        <taxon>Comamonadaceae</taxon>
        <taxon>Limnohabitans</taxon>
    </lineage>
</organism>
<dbReference type="Proteomes" id="UP000251341">
    <property type="component" value="Unassembled WGS sequence"/>
</dbReference>
<dbReference type="EMBL" id="NESP01000001">
    <property type="protein sequence ID" value="PUE59681.1"/>
    <property type="molecule type" value="Genomic_DNA"/>
</dbReference>
<proteinExistence type="predicted"/>
<evidence type="ECO:0000313" key="1">
    <source>
        <dbReference type="EMBL" id="PUE59681.1"/>
    </source>
</evidence>
<accession>A0A315ER11</accession>
<dbReference type="RefSeq" id="WP_108359835.1">
    <property type="nucleotide sequence ID" value="NZ_NESP01000001.1"/>
</dbReference>
<reference evidence="1 2" key="1">
    <citation type="submission" date="2017-04" db="EMBL/GenBank/DDBJ databases">
        <title>Unexpected and diverse lifestyles within the genus Limnohabitans.</title>
        <authorList>
            <person name="Kasalicky V."/>
            <person name="Mehrshad M."/>
            <person name="Andrei S.-A."/>
            <person name="Salcher M."/>
            <person name="Kratochvilova H."/>
            <person name="Simek K."/>
            <person name="Ghai R."/>
        </authorList>
    </citation>
    <scope>NUCLEOTIDE SEQUENCE [LARGE SCALE GENOMIC DNA]</scope>
    <source>
        <strain evidence="1 2">MWH-C5</strain>
    </source>
</reference>
<gene>
    <name evidence="1" type="ORF">B9Z44_08885</name>
</gene>